<dbReference type="Proteomes" id="UP000549617">
    <property type="component" value="Unassembled WGS sequence"/>
</dbReference>
<keyword evidence="1" id="KW-0732">Signal</keyword>
<evidence type="ECO:0000313" key="2">
    <source>
        <dbReference type="EMBL" id="MBB5685642.1"/>
    </source>
</evidence>
<proteinExistence type="predicted"/>
<keyword evidence="3" id="KW-1185">Reference proteome</keyword>
<comment type="caution">
    <text evidence="2">The sequence shown here is derived from an EMBL/GenBank/DDBJ whole genome shotgun (WGS) entry which is preliminary data.</text>
</comment>
<sequence>MKSLIVATAITIGAFSSGAAASSIFGAKGEFSTFLSRLEYDPSSACSKPSKPYSSDQYAFDSYKRGISTYVSCLEDAANSDIRYATEVVKEGYDEAMEELTSEIKRGY</sequence>
<name>A0A7W9AH75_9SPHN</name>
<feature type="chain" id="PRO_5030827081" evidence="1">
    <location>
        <begin position="22"/>
        <end position="108"/>
    </location>
</feature>
<evidence type="ECO:0000256" key="1">
    <source>
        <dbReference type="SAM" id="SignalP"/>
    </source>
</evidence>
<feature type="signal peptide" evidence="1">
    <location>
        <begin position="1"/>
        <end position="21"/>
    </location>
</feature>
<dbReference type="RefSeq" id="WP_184017121.1">
    <property type="nucleotide sequence ID" value="NZ_JACIJC010000002.1"/>
</dbReference>
<dbReference type="AlphaFoldDB" id="A0A7W9AH75"/>
<organism evidence="2 3">
    <name type="scientific">Sphingobium boeckii</name>
    <dbReference type="NCBI Taxonomy" id="1082345"/>
    <lineage>
        <taxon>Bacteria</taxon>
        <taxon>Pseudomonadati</taxon>
        <taxon>Pseudomonadota</taxon>
        <taxon>Alphaproteobacteria</taxon>
        <taxon>Sphingomonadales</taxon>
        <taxon>Sphingomonadaceae</taxon>
        <taxon>Sphingobium</taxon>
    </lineage>
</organism>
<protein>
    <submittedName>
        <fullName evidence="2">Uncharacterized protein</fullName>
    </submittedName>
</protein>
<evidence type="ECO:0000313" key="3">
    <source>
        <dbReference type="Proteomes" id="UP000549617"/>
    </source>
</evidence>
<reference evidence="2 3" key="1">
    <citation type="submission" date="2020-08" db="EMBL/GenBank/DDBJ databases">
        <title>Genomic Encyclopedia of Type Strains, Phase IV (KMG-IV): sequencing the most valuable type-strain genomes for metagenomic binning, comparative biology and taxonomic classification.</title>
        <authorList>
            <person name="Goeker M."/>
        </authorList>
    </citation>
    <scope>NUCLEOTIDE SEQUENCE [LARGE SCALE GENOMIC DNA]</scope>
    <source>
        <strain evidence="2 3">DSM 25079</strain>
    </source>
</reference>
<accession>A0A7W9AH75</accession>
<gene>
    <name evidence="2" type="ORF">FHS49_001650</name>
</gene>
<dbReference type="EMBL" id="JACIJC010000002">
    <property type="protein sequence ID" value="MBB5685642.1"/>
    <property type="molecule type" value="Genomic_DNA"/>
</dbReference>